<gene>
    <name evidence="1" type="ORF">EJB05_08372</name>
</gene>
<reference evidence="1 2" key="1">
    <citation type="journal article" date="2019" name="Sci. Rep.">
        <title>A high-quality genome of Eragrostis curvula grass provides insights into Poaceae evolution and supports new strategies to enhance forage quality.</title>
        <authorList>
            <person name="Carballo J."/>
            <person name="Santos B.A.C.M."/>
            <person name="Zappacosta D."/>
            <person name="Garbus I."/>
            <person name="Selva J.P."/>
            <person name="Gallo C.A."/>
            <person name="Diaz A."/>
            <person name="Albertini E."/>
            <person name="Caccamo M."/>
            <person name="Echenique V."/>
        </authorList>
    </citation>
    <scope>NUCLEOTIDE SEQUENCE [LARGE SCALE GENOMIC DNA]</scope>
    <source>
        <strain evidence="2">cv. Victoria</strain>
        <tissue evidence="1">Leaf</tissue>
    </source>
</reference>
<protein>
    <submittedName>
        <fullName evidence="1">Uncharacterized protein</fullName>
    </submittedName>
</protein>
<comment type="caution">
    <text evidence="1">The sequence shown here is derived from an EMBL/GenBank/DDBJ whole genome shotgun (WGS) entry which is preliminary data.</text>
</comment>
<organism evidence="1 2">
    <name type="scientific">Eragrostis curvula</name>
    <name type="common">weeping love grass</name>
    <dbReference type="NCBI Taxonomy" id="38414"/>
    <lineage>
        <taxon>Eukaryota</taxon>
        <taxon>Viridiplantae</taxon>
        <taxon>Streptophyta</taxon>
        <taxon>Embryophyta</taxon>
        <taxon>Tracheophyta</taxon>
        <taxon>Spermatophyta</taxon>
        <taxon>Magnoliopsida</taxon>
        <taxon>Liliopsida</taxon>
        <taxon>Poales</taxon>
        <taxon>Poaceae</taxon>
        <taxon>PACMAD clade</taxon>
        <taxon>Chloridoideae</taxon>
        <taxon>Eragrostideae</taxon>
        <taxon>Eragrostidinae</taxon>
        <taxon>Eragrostis</taxon>
    </lineage>
</organism>
<accession>A0A5J9VZV9</accession>
<keyword evidence="2" id="KW-1185">Reference proteome</keyword>
<sequence length="267" mass="29773">MEKNLAAKEKILLDLRPHLDRQLAMEEQIAALQAKSREKDALIQKLQSAAGSSGAELEVAQKRIETHSAKEERSYQELSKAVDAEVTATKVAREKDQSPKVAREQISNLRTKFSRKKTEKEQLIAGLELALKNKGDELSASIVEKTMLLHNHKKELSKIRDNLLELELSAAEAIHFAFPSVELNDDKSSAELSEMMPAVLKDHCQFIAKMCSSAVLAKVKSHYPGLEESRLLTGYACERLEALALVEEVKATAAAMRCLDYCQVKME</sequence>
<dbReference type="Gramene" id="TVU41992">
    <property type="protein sequence ID" value="TVU41992"/>
    <property type="gene ID" value="EJB05_08372"/>
</dbReference>
<dbReference type="AlphaFoldDB" id="A0A5J9VZV9"/>
<evidence type="ECO:0000313" key="2">
    <source>
        <dbReference type="Proteomes" id="UP000324897"/>
    </source>
</evidence>
<dbReference type="EMBL" id="RWGY01000005">
    <property type="protein sequence ID" value="TVU41992.1"/>
    <property type="molecule type" value="Genomic_DNA"/>
</dbReference>
<feature type="non-terminal residue" evidence="1">
    <location>
        <position position="1"/>
    </location>
</feature>
<proteinExistence type="predicted"/>
<evidence type="ECO:0000313" key="1">
    <source>
        <dbReference type="EMBL" id="TVU41992.1"/>
    </source>
</evidence>
<name>A0A5J9VZV9_9POAL</name>
<dbReference type="Proteomes" id="UP000324897">
    <property type="component" value="Unassembled WGS sequence"/>
</dbReference>